<gene>
    <name evidence="1" type="ORF">AFUS01_LOCUS47555</name>
</gene>
<dbReference type="AlphaFoldDB" id="A0A8J2PZ90"/>
<keyword evidence="2" id="KW-1185">Reference proteome</keyword>
<proteinExistence type="predicted"/>
<dbReference type="EMBL" id="CAJVCH010571819">
    <property type="protein sequence ID" value="CAG7838604.1"/>
    <property type="molecule type" value="Genomic_DNA"/>
</dbReference>
<reference evidence="1" key="1">
    <citation type="submission" date="2021-06" db="EMBL/GenBank/DDBJ databases">
        <authorList>
            <person name="Hodson N. C."/>
            <person name="Mongue J. A."/>
            <person name="Jaron S. K."/>
        </authorList>
    </citation>
    <scope>NUCLEOTIDE SEQUENCE</scope>
</reference>
<protein>
    <submittedName>
        <fullName evidence="1">Uncharacterized protein</fullName>
    </submittedName>
</protein>
<comment type="caution">
    <text evidence="1">The sequence shown here is derived from an EMBL/GenBank/DDBJ whole genome shotgun (WGS) entry which is preliminary data.</text>
</comment>
<sequence>MCLIISDPDMCTPEDSHLPSGKYVACRRLQCFLLFWFKFLYKKKIFVAGSRGVQQKLAPGKLYRIETSNFTSLILNPS</sequence>
<name>A0A8J2PZ90_9HEXA</name>
<evidence type="ECO:0000313" key="2">
    <source>
        <dbReference type="Proteomes" id="UP000708208"/>
    </source>
</evidence>
<accession>A0A8J2PZ90</accession>
<evidence type="ECO:0000313" key="1">
    <source>
        <dbReference type="EMBL" id="CAG7838604.1"/>
    </source>
</evidence>
<organism evidence="1 2">
    <name type="scientific">Allacma fusca</name>
    <dbReference type="NCBI Taxonomy" id="39272"/>
    <lineage>
        <taxon>Eukaryota</taxon>
        <taxon>Metazoa</taxon>
        <taxon>Ecdysozoa</taxon>
        <taxon>Arthropoda</taxon>
        <taxon>Hexapoda</taxon>
        <taxon>Collembola</taxon>
        <taxon>Symphypleona</taxon>
        <taxon>Sminthuridae</taxon>
        <taxon>Allacma</taxon>
    </lineage>
</organism>
<dbReference type="Proteomes" id="UP000708208">
    <property type="component" value="Unassembled WGS sequence"/>
</dbReference>